<gene>
    <name evidence="1" type="ORF">F6X54_15555</name>
</gene>
<evidence type="ECO:0000313" key="1">
    <source>
        <dbReference type="EMBL" id="KAB1112447.1"/>
    </source>
</evidence>
<comment type="caution">
    <text evidence="1">The sequence shown here is derived from an EMBL/GenBank/DDBJ whole genome shotgun (WGS) entry which is preliminary data.</text>
</comment>
<evidence type="ECO:0000313" key="2">
    <source>
        <dbReference type="Proteomes" id="UP000471364"/>
    </source>
</evidence>
<reference evidence="1 2" key="1">
    <citation type="submission" date="2019-09" db="EMBL/GenBank/DDBJ databases">
        <title>High taxonomic diversity of Micromonospora strains isolated from Medicago sativa nodules in different geographical locations.</title>
        <authorList>
            <person name="Martinez-Hidalgo P."/>
            <person name="Flores-Felix J.D."/>
            <person name="Velazquez E."/>
            <person name="Brau L."/>
            <person name="Trujillo M.E."/>
            <person name="Martinez-Molina E."/>
        </authorList>
    </citation>
    <scope>NUCLEOTIDE SEQUENCE [LARGE SCALE GENOMIC DNA]</scope>
    <source>
        <strain evidence="1 2">ALFB5</strain>
    </source>
</reference>
<sequence length="90" mass="9586">MGELLKVLGMTALDPVGVVHSAGEKTGGLPVDNRWTAVENPAAGEGCGPGHEFYPWFSTAKPPVDNVSDLRGRRFSTVCTGAMKTMSYLF</sequence>
<dbReference type="EMBL" id="WAAR01000063">
    <property type="protein sequence ID" value="KAB1112447.1"/>
    <property type="molecule type" value="Genomic_DNA"/>
</dbReference>
<accession>A0ABQ6UGR0</accession>
<organism evidence="1 2">
    <name type="scientific">Micromonospora aurantiaca</name>
    <name type="common">nom. illeg.</name>
    <dbReference type="NCBI Taxonomy" id="47850"/>
    <lineage>
        <taxon>Bacteria</taxon>
        <taxon>Bacillati</taxon>
        <taxon>Actinomycetota</taxon>
        <taxon>Actinomycetes</taxon>
        <taxon>Micromonosporales</taxon>
        <taxon>Micromonosporaceae</taxon>
        <taxon>Micromonospora</taxon>
    </lineage>
</organism>
<name>A0ABQ6UGR0_9ACTN</name>
<protein>
    <submittedName>
        <fullName evidence="1">Uncharacterized protein</fullName>
    </submittedName>
</protein>
<proteinExistence type="predicted"/>
<dbReference type="RefSeq" id="WP_141722578.1">
    <property type="nucleotide sequence ID" value="NZ_CBDRJL010000024.1"/>
</dbReference>
<keyword evidence="2" id="KW-1185">Reference proteome</keyword>
<dbReference type="Proteomes" id="UP000471364">
    <property type="component" value="Unassembled WGS sequence"/>
</dbReference>